<keyword evidence="4" id="KW-1185">Reference proteome</keyword>
<dbReference type="EMBL" id="JAZHGA010000021">
    <property type="protein sequence ID" value="MEM5343160.1"/>
    <property type="molecule type" value="Genomic_DNA"/>
</dbReference>
<dbReference type="AlphaFoldDB" id="A0A5C6V8V4"/>
<accession>A0A5C6V8V4</accession>
<reference evidence="1 4" key="3">
    <citation type="submission" date="2024-01" db="EMBL/GenBank/DDBJ databases">
        <title>The diversity of rhizobia nodulating Mimosa spp. in eleven states of Brazil covering several biomes is determined by host plant, location, and edaphic factors.</title>
        <authorList>
            <person name="Rouws L."/>
            <person name="Barauna A."/>
            <person name="Beukes C."/>
            <person name="De Faria S.M."/>
            <person name="Gross E."/>
            <person name="Dos Reis Junior F.B."/>
            <person name="Simon M."/>
            <person name="Maluk M."/>
            <person name="Odee D.W."/>
            <person name="Kenicer G."/>
            <person name="Young J.P.W."/>
            <person name="Reis V.M."/>
            <person name="Zilli J."/>
            <person name="James E.K."/>
        </authorList>
    </citation>
    <scope>NUCLEOTIDE SEQUENCE [LARGE SCALE GENOMIC DNA]</scope>
    <source>
        <strain evidence="1 4">JPY530</strain>
    </source>
</reference>
<evidence type="ECO:0000313" key="3">
    <source>
        <dbReference type="Proteomes" id="UP000321776"/>
    </source>
</evidence>
<reference evidence="2 3" key="1">
    <citation type="journal article" date="2018" name="Int. J. Syst. Evol. Microbiol.">
        <title>Paraburkholderia azotifigens sp. nov., a nitrogen-fixing bacterium isolated from paddy soil.</title>
        <authorList>
            <person name="Choi G.M."/>
            <person name="Im W.T."/>
        </authorList>
    </citation>
    <scope>NUCLEOTIDE SEQUENCE [LARGE SCALE GENOMIC DNA]</scope>
    <source>
        <strain evidence="2 3">NF 2-5-3</strain>
    </source>
</reference>
<protein>
    <submittedName>
        <fullName evidence="2">Uncharacterized protein</fullName>
    </submittedName>
</protein>
<gene>
    <name evidence="2" type="ORF">FRZ40_38115</name>
    <name evidence="1" type="ORF">V4C56_26480</name>
</gene>
<evidence type="ECO:0000313" key="2">
    <source>
        <dbReference type="EMBL" id="TXC80125.1"/>
    </source>
</evidence>
<dbReference type="Proteomes" id="UP001481677">
    <property type="component" value="Unassembled WGS sequence"/>
</dbReference>
<sequence>MSASDYKRELMFRRAQGKLCAERYSRKIAHFLNHTVRSEAFSDLKKTDEIINELSTKIIIYSDNIKINSESEMIAFINQSVDQSGFYLLIDEEWRFCGAYEINGEFEFNANFNFDDNLSDEIRIIDINFLFQIQLDYDSDEITCLYLQY</sequence>
<dbReference type="Proteomes" id="UP000321776">
    <property type="component" value="Unassembled WGS sequence"/>
</dbReference>
<dbReference type="EMBL" id="VOQS01000005">
    <property type="protein sequence ID" value="TXC80125.1"/>
    <property type="molecule type" value="Genomic_DNA"/>
</dbReference>
<organism evidence="2 3">
    <name type="scientific">Paraburkholderia azotifigens</name>
    <dbReference type="NCBI Taxonomy" id="2057004"/>
    <lineage>
        <taxon>Bacteria</taxon>
        <taxon>Pseudomonadati</taxon>
        <taxon>Pseudomonadota</taxon>
        <taxon>Betaproteobacteria</taxon>
        <taxon>Burkholderiales</taxon>
        <taxon>Burkholderiaceae</taxon>
        <taxon>Paraburkholderia</taxon>
    </lineage>
</organism>
<evidence type="ECO:0000313" key="1">
    <source>
        <dbReference type="EMBL" id="MEM5343160.1"/>
    </source>
</evidence>
<reference evidence="2" key="2">
    <citation type="submission" date="2019-08" db="EMBL/GenBank/DDBJ databases">
        <authorList>
            <person name="Im W.-T."/>
        </authorList>
    </citation>
    <scope>NUCLEOTIDE SEQUENCE</scope>
    <source>
        <strain evidence="2">NF 2-5-3</strain>
    </source>
</reference>
<comment type="caution">
    <text evidence="2">The sequence shown here is derived from an EMBL/GenBank/DDBJ whole genome shotgun (WGS) entry which is preliminary data.</text>
</comment>
<proteinExistence type="predicted"/>
<evidence type="ECO:0000313" key="4">
    <source>
        <dbReference type="Proteomes" id="UP001481677"/>
    </source>
</evidence>
<dbReference type="RefSeq" id="WP_147237647.1">
    <property type="nucleotide sequence ID" value="NZ_JAZHFZ010000021.1"/>
</dbReference>
<name>A0A5C6V8V4_9BURK</name>